<feature type="domain" description="Dienelactone hydrolase" evidence="3">
    <location>
        <begin position="63"/>
        <end position="276"/>
    </location>
</feature>
<dbReference type="PANTHER" id="PTHR22946">
    <property type="entry name" value="DIENELACTONE HYDROLASE DOMAIN-CONTAINING PROTEIN-RELATED"/>
    <property type="match status" value="1"/>
</dbReference>
<dbReference type="GO" id="GO:0004252">
    <property type="term" value="F:serine-type endopeptidase activity"/>
    <property type="evidence" value="ECO:0007669"/>
    <property type="project" value="InterPro"/>
</dbReference>
<dbReference type="InterPro" id="IPR002471">
    <property type="entry name" value="Pept_S9_AS"/>
</dbReference>
<evidence type="ECO:0000259" key="3">
    <source>
        <dbReference type="Pfam" id="PF01738"/>
    </source>
</evidence>
<keyword evidence="1" id="KW-0378">Hydrolase</keyword>
<dbReference type="PANTHER" id="PTHR22946:SF9">
    <property type="entry name" value="POLYKETIDE TRANSFERASE AF380"/>
    <property type="match status" value="1"/>
</dbReference>
<gene>
    <name evidence="4" type="ORF">BON30_43380</name>
</gene>
<evidence type="ECO:0000313" key="4">
    <source>
        <dbReference type="EMBL" id="OJH34471.1"/>
    </source>
</evidence>
<dbReference type="InterPro" id="IPR029058">
    <property type="entry name" value="AB_hydrolase_fold"/>
</dbReference>
<dbReference type="EMBL" id="MPIN01000019">
    <property type="protein sequence ID" value="OJH34471.1"/>
    <property type="molecule type" value="Genomic_DNA"/>
</dbReference>
<organism evidence="4 5">
    <name type="scientific">Cystobacter ferrugineus</name>
    <dbReference type="NCBI Taxonomy" id="83449"/>
    <lineage>
        <taxon>Bacteria</taxon>
        <taxon>Pseudomonadati</taxon>
        <taxon>Myxococcota</taxon>
        <taxon>Myxococcia</taxon>
        <taxon>Myxococcales</taxon>
        <taxon>Cystobacterineae</taxon>
        <taxon>Archangiaceae</taxon>
        <taxon>Cystobacter</taxon>
    </lineage>
</organism>
<keyword evidence="5" id="KW-1185">Reference proteome</keyword>
<evidence type="ECO:0000256" key="1">
    <source>
        <dbReference type="ARBA" id="ARBA00022801"/>
    </source>
</evidence>
<name>A0A1L9AWS5_9BACT</name>
<dbReference type="Pfam" id="PF01738">
    <property type="entry name" value="DLH"/>
    <property type="match status" value="1"/>
</dbReference>
<comment type="caution">
    <text evidence="4">The sequence shown here is derived from an EMBL/GenBank/DDBJ whole genome shotgun (WGS) entry which is preliminary data.</text>
</comment>
<dbReference type="InterPro" id="IPR050261">
    <property type="entry name" value="FrsA_esterase"/>
</dbReference>
<dbReference type="AlphaFoldDB" id="A0A1L9AWS5"/>
<evidence type="ECO:0000313" key="5">
    <source>
        <dbReference type="Proteomes" id="UP000182229"/>
    </source>
</evidence>
<dbReference type="GO" id="GO:0006508">
    <property type="term" value="P:proteolysis"/>
    <property type="evidence" value="ECO:0007669"/>
    <property type="project" value="InterPro"/>
</dbReference>
<accession>A0A1L9AWS5</accession>
<dbReference type="STRING" id="83449.BON30_43380"/>
<dbReference type="GO" id="GO:0052689">
    <property type="term" value="F:carboxylic ester hydrolase activity"/>
    <property type="evidence" value="ECO:0007669"/>
    <property type="project" value="UniProtKB-ARBA"/>
</dbReference>
<reference evidence="5" key="1">
    <citation type="submission" date="2016-11" db="EMBL/GenBank/DDBJ databases">
        <authorList>
            <person name="Shukria A."/>
            <person name="Stevens D.C."/>
        </authorList>
    </citation>
    <scope>NUCLEOTIDE SEQUENCE [LARGE SCALE GENOMIC DNA]</scope>
    <source>
        <strain evidence="5">Cbfe23</strain>
    </source>
</reference>
<proteinExistence type="predicted"/>
<dbReference type="SUPFAM" id="SSF53474">
    <property type="entry name" value="alpha/beta-Hydrolases"/>
    <property type="match status" value="1"/>
</dbReference>
<sequence length="302" mass="31756">MPVVRPWAVRLSLALFVCGCAPPAPELDPSPTDEAIQTPVATSAYVSFPALGTPAPLQVAGQLRLPRSASGKLPAVVIAHGSGGVDSRGSYYARALNEAGIATLEIDMWSARGLSGGAEGRPRAVSETLPDAHGALRFLSAHPAIDGARIGIMGFSWGGVMSMLTATRKYAAGAEPGQRFVAHAPLYPVCWVYNRVPGYEFGDLTGAPVFLQAGTADVYDAPDSCQTLLESLSPMDRASLSLKMYEGATHGWDRLESAIQVSDPYAHQGQGGLVDIAPSPGSARESRRAVVEFFQRTLVPAP</sequence>
<feature type="signal peptide" evidence="2">
    <location>
        <begin position="1"/>
        <end position="26"/>
    </location>
</feature>
<keyword evidence="2" id="KW-0732">Signal</keyword>
<dbReference type="PROSITE" id="PS00708">
    <property type="entry name" value="PRO_ENDOPEP_SER"/>
    <property type="match status" value="1"/>
</dbReference>
<dbReference type="Proteomes" id="UP000182229">
    <property type="component" value="Unassembled WGS sequence"/>
</dbReference>
<dbReference type="Gene3D" id="3.40.50.1820">
    <property type="entry name" value="alpha/beta hydrolase"/>
    <property type="match status" value="1"/>
</dbReference>
<feature type="chain" id="PRO_5013018908" description="Dienelactone hydrolase domain-containing protein" evidence="2">
    <location>
        <begin position="27"/>
        <end position="302"/>
    </location>
</feature>
<dbReference type="InterPro" id="IPR002925">
    <property type="entry name" value="Dienelactn_hydro"/>
</dbReference>
<protein>
    <recommendedName>
        <fullName evidence="3">Dienelactone hydrolase domain-containing protein</fullName>
    </recommendedName>
</protein>
<evidence type="ECO:0000256" key="2">
    <source>
        <dbReference type="SAM" id="SignalP"/>
    </source>
</evidence>
<reference evidence="4 5" key="2">
    <citation type="submission" date="2016-12" db="EMBL/GenBank/DDBJ databases">
        <title>Draft Genome Sequence of Cystobacter ferrugineus Strain Cbfe23.</title>
        <authorList>
            <person name="Akbar S."/>
            <person name="Dowd S.E."/>
            <person name="Stevens D.C."/>
        </authorList>
    </citation>
    <scope>NUCLEOTIDE SEQUENCE [LARGE SCALE GENOMIC DNA]</scope>
    <source>
        <strain evidence="4 5">Cbfe23</strain>
    </source>
</reference>